<dbReference type="EMBL" id="MCFG01000397">
    <property type="protein sequence ID" value="ORX72527.1"/>
    <property type="molecule type" value="Genomic_DNA"/>
</dbReference>
<dbReference type="Pfam" id="PF00302">
    <property type="entry name" value="CAT"/>
    <property type="match status" value="1"/>
</dbReference>
<keyword evidence="1" id="KW-0808">Transferase</keyword>
<reference evidence="1 2" key="2">
    <citation type="submission" date="2016-08" db="EMBL/GenBank/DDBJ databases">
        <title>Pervasive Adenine N6-methylation of Active Genes in Fungi.</title>
        <authorList>
            <consortium name="DOE Joint Genome Institute"/>
            <person name="Mondo S.J."/>
            <person name="Dannebaum R.O."/>
            <person name="Kuo R.C."/>
            <person name="Labutti K."/>
            <person name="Haridas S."/>
            <person name="Kuo A."/>
            <person name="Salamov A."/>
            <person name="Ahrendt S.R."/>
            <person name="Lipzen A."/>
            <person name="Sullivan W."/>
            <person name="Andreopoulos W.B."/>
            <person name="Clum A."/>
            <person name="Lindquist E."/>
            <person name="Daum C."/>
            <person name="Ramamoorthy G.K."/>
            <person name="Gryganskyi A."/>
            <person name="Culley D."/>
            <person name="Magnuson J.K."/>
            <person name="James T.Y."/>
            <person name="O'Malley M.A."/>
            <person name="Stajich J.E."/>
            <person name="Spatafora J.W."/>
            <person name="Visel A."/>
            <person name="Grigoriev I.V."/>
        </authorList>
    </citation>
    <scope>NUCLEOTIDE SEQUENCE [LARGE SCALE GENOMIC DNA]</scope>
    <source>
        <strain evidence="1 2">S4</strain>
    </source>
</reference>
<dbReference type="SUPFAM" id="SSF52777">
    <property type="entry name" value="CoA-dependent acyltransferases"/>
    <property type="match status" value="1"/>
</dbReference>
<dbReference type="PANTHER" id="PTHR38474">
    <property type="entry name" value="SLR0299 PROTEIN"/>
    <property type="match status" value="1"/>
</dbReference>
<dbReference type="Gene3D" id="3.30.559.10">
    <property type="entry name" value="Chloramphenicol acetyltransferase-like domain"/>
    <property type="match status" value="1"/>
</dbReference>
<gene>
    <name evidence="1" type="ORF">BCR32DRAFT_297258</name>
</gene>
<sequence length="212" mass="24956">MTSEYKEKVLDKKVEELPFTNFLTSRYSMTVRLPAQNTFDYAKREGMSFFNLTLACLLKALNEIPEFRYRIKNEKVIEYEKINAVTPIMMPDHTIREIEIKPVSEFNSLREWNDYVDNKKKNINDNLFSVEPSLRDILPIGNFSCIPWINFDSMTNVMADSKQLMPVITWGKFVDGKIPISLTASHIFIFGWQFKLFYEKAEDYLTHPEKLI</sequence>
<reference evidence="1 2" key="1">
    <citation type="submission" date="2016-08" db="EMBL/GenBank/DDBJ databases">
        <title>A Parts List for Fungal Cellulosomes Revealed by Comparative Genomics.</title>
        <authorList>
            <consortium name="DOE Joint Genome Institute"/>
            <person name="Haitjema C.H."/>
            <person name="Gilmore S.P."/>
            <person name="Henske J.K."/>
            <person name="Solomon K.V."/>
            <person name="De Groot R."/>
            <person name="Kuo A."/>
            <person name="Mondo S.J."/>
            <person name="Salamov A.A."/>
            <person name="Labutti K."/>
            <person name="Zhao Z."/>
            <person name="Chiniquy J."/>
            <person name="Barry K."/>
            <person name="Brewer H.M."/>
            <person name="Purvine S.O."/>
            <person name="Wright A.T."/>
            <person name="Boxma B."/>
            <person name="Van Alen T."/>
            <person name="Hackstein J.H."/>
            <person name="Baker S.E."/>
            <person name="Grigoriev I.V."/>
            <person name="O'Malley M.A."/>
        </authorList>
    </citation>
    <scope>NUCLEOTIDE SEQUENCE [LARGE SCALE GENOMIC DNA]</scope>
    <source>
        <strain evidence="1 2">S4</strain>
    </source>
</reference>
<organism evidence="1 2">
    <name type="scientific">Anaeromyces robustus</name>
    <dbReference type="NCBI Taxonomy" id="1754192"/>
    <lineage>
        <taxon>Eukaryota</taxon>
        <taxon>Fungi</taxon>
        <taxon>Fungi incertae sedis</taxon>
        <taxon>Chytridiomycota</taxon>
        <taxon>Chytridiomycota incertae sedis</taxon>
        <taxon>Neocallimastigomycetes</taxon>
        <taxon>Neocallimastigales</taxon>
        <taxon>Neocallimastigaceae</taxon>
        <taxon>Anaeromyces</taxon>
    </lineage>
</organism>
<dbReference type="Proteomes" id="UP000193944">
    <property type="component" value="Unassembled WGS sequence"/>
</dbReference>
<dbReference type="GO" id="GO:0008811">
    <property type="term" value="F:chloramphenicol O-acetyltransferase activity"/>
    <property type="evidence" value="ECO:0007669"/>
    <property type="project" value="InterPro"/>
</dbReference>
<keyword evidence="2" id="KW-1185">Reference proteome</keyword>
<dbReference type="InterPro" id="IPR023213">
    <property type="entry name" value="CAT-like_dom_sf"/>
</dbReference>
<dbReference type="AlphaFoldDB" id="A0A1Y1WGA9"/>
<comment type="caution">
    <text evidence="1">The sequence shown here is derived from an EMBL/GenBank/DDBJ whole genome shotgun (WGS) entry which is preliminary data.</text>
</comment>
<protein>
    <submittedName>
        <fullName evidence="1">Chloramphenicol O-acetyltransferase</fullName>
    </submittedName>
</protein>
<dbReference type="InterPro" id="IPR001707">
    <property type="entry name" value="Cmp_AcTrfase"/>
</dbReference>
<evidence type="ECO:0000313" key="2">
    <source>
        <dbReference type="Proteomes" id="UP000193944"/>
    </source>
</evidence>
<name>A0A1Y1WGA9_9FUNG</name>
<accession>A0A1Y1WGA9</accession>
<evidence type="ECO:0000313" key="1">
    <source>
        <dbReference type="EMBL" id="ORX72527.1"/>
    </source>
</evidence>
<dbReference type="OrthoDB" id="10295908at2759"/>
<proteinExistence type="predicted"/>
<dbReference type="SMART" id="SM01059">
    <property type="entry name" value="CAT"/>
    <property type="match status" value="1"/>
</dbReference>
<dbReference type="PANTHER" id="PTHR38474:SF1">
    <property type="entry name" value="SLR0299 PROTEIN"/>
    <property type="match status" value="1"/>
</dbReference>